<accession>A0AAD6CNI1</accession>
<organism evidence="1 2">
    <name type="scientific">Penicillium frequentans</name>
    <dbReference type="NCBI Taxonomy" id="3151616"/>
    <lineage>
        <taxon>Eukaryota</taxon>
        <taxon>Fungi</taxon>
        <taxon>Dikarya</taxon>
        <taxon>Ascomycota</taxon>
        <taxon>Pezizomycotina</taxon>
        <taxon>Eurotiomycetes</taxon>
        <taxon>Eurotiomycetidae</taxon>
        <taxon>Eurotiales</taxon>
        <taxon>Aspergillaceae</taxon>
        <taxon>Penicillium</taxon>
    </lineage>
</organism>
<dbReference type="EMBL" id="JAQIZZ010000007">
    <property type="protein sequence ID" value="KAJ5532148.1"/>
    <property type="molecule type" value="Genomic_DNA"/>
</dbReference>
<comment type="caution">
    <text evidence="1">The sequence shown here is derived from an EMBL/GenBank/DDBJ whole genome shotgun (WGS) entry which is preliminary data.</text>
</comment>
<dbReference type="Proteomes" id="UP001220324">
    <property type="component" value="Unassembled WGS sequence"/>
</dbReference>
<name>A0AAD6CNI1_9EURO</name>
<proteinExistence type="predicted"/>
<sequence length="76" mass="8589">MPTRRIMLQVQPEASDATGKIAETVEKSGGRMLPSPRIFPPVLHFTVSEEIANEIKTKYESAILRIMNDEEDDDDE</sequence>
<protein>
    <submittedName>
        <fullName evidence="1">Uncharacterized protein</fullName>
    </submittedName>
</protein>
<evidence type="ECO:0000313" key="2">
    <source>
        <dbReference type="Proteomes" id="UP001220324"/>
    </source>
</evidence>
<dbReference type="AlphaFoldDB" id="A0AAD6CNI1"/>
<reference evidence="1 2" key="1">
    <citation type="journal article" date="2023" name="IMA Fungus">
        <title>Comparative genomic study of the Penicillium genus elucidates a diverse pangenome and 15 lateral gene transfer events.</title>
        <authorList>
            <person name="Petersen C."/>
            <person name="Sorensen T."/>
            <person name="Nielsen M.R."/>
            <person name="Sondergaard T.E."/>
            <person name="Sorensen J.L."/>
            <person name="Fitzpatrick D.A."/>
            <person name="Frisvad J.C."/>
            <person name="Nielsen K.L."/>
        </authorList>
    </citation>
    <scope>NUCLEOTIDE SEQUENCE [LARGE SCALE GENOMIC DNA]</scope>
    <source>
        <strain evidence="1 2">IBT 35679</strain>
    </source>
</reference>
<gene>
    <name evidence="1" type="ORF">N7494_008700</name>
</gene>
<evidence type="ECO:0000313" key="1">
    <source>
        <dbReference type="EMBL" id="KAJ5532148.1"/>
    </source>
</evidence>
<keyword evidence="2" id="KW-1185">Reference proteome</keyword>